<dbReference type="Gene3D" id="1.10.510.10">
    <property type="entry name" value="Transferase(Phosphotransferase) domain 1"/>
    <property type="match status" value="1"/>
</dbReference>
<feature type="compositionally biased region" description="Basic and acidic residues" evidence="8">
    <location>
        <begin position="1"/>
        <end position="19"/>
    </location>
</feature>
<comment type="similarity">
    <text evidence="6">Belongs to the protein kinase superfamily. CMGC Ser/Thr protein kinase family. Lammer subfamily.</text>
</comment>
<feature type="compositionally biased region" description="Low complexity" evidence="8">
    <location>
        <begin position="323"/>
        <end position="355"/>
    </location>
</feature>
<evidence type="ECO:0000256" key="1">
    <source>
        <dbReference type="ARBA" id="ARBA00022527"/>
    </source>
</evidence>
<accession>A0A226EKG5</accession>
<reference evidence="11 12" key="1">
    <citation type="submission" date="2015-12" db="EMBL/GenBank/DDBJ databases">
        <title>The genome of Folsomia candida.</title>
        <authorList>
            <person name="Faddeeva A."/>
            <person name="Derks M.F."/>
            <person name="Anvar Y."/>
            <person name="Smit S."/>
            <person name="Van Straalen N."/>
            <person name="Roelofs D."/>
        </authorList>
    </citation>
    <scope>NUCLEOTIDE SEQUENCE [LARGE SCALE GENOMIC DNA]</scope>
    <source>
        <strain evidence="11 12">VU population</strain>
        <tissue evidence="11">Whole body</tissue>
    </source>
</reference>
<dbReference type="InterPro" id="IPR011009">
    <property type="entry name" value="Kinase-like_dom_sf"/>
</dbReference>
<keyword evidence="2" id="KW-0808">Transferase</keyword>
<keyword evidence="9" id="KW-0472">Membrane</keyword>
<protein>
    <submittedName>
        <fullName evidence="11">Serine/threonine-protein kinase Doa</fullName>
    </submittedName>
</protein>
<evidence type="ECO:0000256" key="9">
    <source>
        <dbReference type="SAM" id="Phobius"/>
    </source>
</evidence>
<dbReference type="InterPro" id="IPR051175">
    <property type="entry name" value="CLK_kinases"/>
</dbReference>
<dbReference type="GO" id="GO:0004674">
    <property type="term" value="F:protein serine/threonine kinase activity"/>
    <property type="evidence" value="ECO:0007669"/>
    <property type="project" value="UniProtKB-KW"/>
</dbReference>
<keyword evidence="9" id="KW-0812">Transmembrane</keyword>
<dbReference type="InterPro" id="IPR000719">
    <property type="entry name" value="Prot_kinase_dom"/>
</dbReference>
<feature type="region of interest" description="Disordered" evidence="8">
    <location>
        <begin position="396"/>
        <end position="459"/>
    </location>
</feature>
<keyword evidence="4 11" id="KW-0418">Kinase</keyword>
<evidence type="ECO:0000256" key="3">
    <source>
        <dbReference type="ARBA" id="ARBA00022741"/>
    </source>
</evidence>
<feature type="region of interest" description="Disordered" evidence="8">
    <location>
        <begin position="245"/>
        <end position="379"/>
    </location>
</feature>
<dbReference type="GO" id="GO:0043484">
    <property type="term" value="P:regulation of RNA splicing"/>
    <property type="evidence" value="ECO:0007669"/>
    <property type="project" value="TreeGrafter"/>
</dbReference>
<comment type="caution">
    <text evidence="11">The sequence shown here is derived from an EMBL/GenBank/DDBJ whole genome shotgun (WGS) entry which is preliminary data.</text>
</comment>
<evidence type="ECO:0000256" key="4">
    <source>
        <dbReference type="ARBA" id="ARBA00022777"/>
    </source>
</evidence>
<feature type="region of interest" description="Disordered" evidence="8">
    <location>
        <begin position="1355"/>
        <end position="1381"/>
    </location>
</feature>
<evidence type="ECO:0000313" key="11">
    <source>
        <dbReference type="EMBL" id="OXA58132.1"/>
    </source>
</evidence>
<feature type="region of interest" description="Disordered" evidence="8">
    <location>
        <begin position="55"/>
        <end position="100"/>
    </location>
</feature>
<keyword evidence="12" id="KW-1185">Reference proteome</keyword>
<dbReference type="Pfam" id="PF00069">
    <property type="entry name" value="Pkinase"/>
    <property type="match status" value="1"/>
</dbReference>
<dbReference type="Proteomes" id="UP000198287">
    <property type="component" value="Unassembled WGS sequence"/>
</dbReference>
<evidence type="ECO:0000259" key="10">
    <source>
        <dbReference type="PROSITE" id="PS50011"/>
    </source>
</evidence>
<dbReference type="FunFam" id="1.10.510.10:FF:000145">
    <property type="entry name" value="Dual specificity protein kinase CLK2"/>
    <property type="match status" value="1"/>
</dbReference>
<dbReference type="SMART" id="SM00220">
    <property type="entry name" value="S_TKc"/>
    <property type="match status" value="1"/>
</dbReference>
<keyword evidence="3 7" id="KW-0547">Nucleotide-binding</keyword>
<dbReference type="SUPFAM" id="SSF56112">
    <property type="entry name" value="Protein kinase-like (PK-like)"/>
    <property type="match status" value="1"/>
</dbReference>
<dbReference type="STRING" id="158441.A0A226EKG5"/>
<feature type="compositionally biased region" description="Polar residues" evidence="8">
    <location>
        <begin position="296"/>
        <end position="309"/>
    </location>
</feature>
<keyword evidence="5 7" id="KW-0067">ATP-binding</keyword>
<dbReference type="PROSITE" id="PS00108">
    <property type="entry name" value="PROTEIN_KINASE_ST"/>
    <property type="match status" value="1"/>
</dbReference>
<name>A0A226EKG5_FOLCA</name>
<keyword evidence="1" id="KW-0723">Serine/threonine-protein kinase</keyword>
<dbReference type="GO" id="GO:0005634">
    <property type="term" value="C:nucleus"/>
    <property type="evidence" value="ECO:0007669"/>
    <property type="project" value="TreeGrafter"/>
</dbReference>
<evidence type="ECO:0000313" key="12">
    <source>
        <dbReference type="Proteomes" id="UP000198287"/>
    </source>
</evidence>
<keyword evidence="9" id="KW-1133">Transmembrane helix</keyword>
<feature type="compositionally biased region" description="Low complexity" evidence="8">
    <location>
        <begin position="595"/>
        <end position="605"/>
    </location>
</feature>
<dbReference type="PROSITE" id="PS00107">
    <property type="entry name" value="PROTEIN_KINASE_ATP"/>
    <property type="match status" value="1"/>
</dbReference>
<sequence>MGSEIKESDSEHQHHHDTGDDVQYPKSLFCGIGSCLSFPLLPEGFRRLSLSLRPSDRKDRRRKNRDRETDTPSDGSSRSSNLKSQHYSNNKKNITNRRRKASYSSSEVSFDFFYFSYRKHRYPQVPRKIDKLEKTEVSPDGRVFLLEEDEIDYPLYPFETLLLHYSSEASSIHFLLIVSLLLFYTFTLFLASMNSVSSGREPSRQPRKYGRSATTSVAQLFSDSDVVRSCTNLLHRLTTKNLVNGSRDSEINGGIENNNTPYISAKPTTTTSSNNMKPSHAPDSPMFERRGHLGSRKNSGTSINSNPSDSYAYVKYKPPLPTSHTSSNINHHSSNLNNHNLENIDNLSLGQSGSRRGSGSGSSGGLVKSSTTNNYFGNDRLKELEQKLSERYQRLFGSGNGESTASPRSATGLTSSSKNLASPEDSSQPSTADLLSNGGGSSRSSLRGAKARVPYEDNTDEFRGYGLSKSASTSSGGGAGGVSSRLPYSSSGYGYGLGLIGHDSPSSSGNGRLPLSSSSSILNSASNLGSSTSGRSGLNDLYPSRRTYGLAKSASSSVIQDSGLGGSTGSILGGGSGSKYYYHHHPLIGGYSSSSGGRPYSGSSSHLLEPVPEVKPKPLAGLGYGQYDRHDERERDLRESSGLSRSNTLNNLDKVTILDDEFGNGGRATVRNEAAGKYADEVGTEANGKEGASGSRSSQRKSSYKLPSRYYYRRYRHKSSHTQPKEKEPSPLSFTKVAALAPDANGDVSDRDREDEDNNNTSTKFGTSSFRVKGDVDLVRESSAAAFTNQNGVTPSSHVLAYDITPRKTLKESEELLLNGGVGLASSIREAKGEDGVRGGESEERDVDLVRKKEIEELIRKYSGFTYTSSKYVQLKEPANDNVGALLPSASTSSITSAATTTGINGNNGPLHATRRLVDDSVCKEDTGIGASSLYKPSSNYSSSALLTSAATPATSSMFEKSIVRPTVAGYSSSVLDEPKSYHHNKPYRTGQEVTNSSVIYNDLSSRTPSVEDDEDGHLIYRNGDILLQRYKIMDTLGEGTFGKVVKVRDLNKDRCLALKIIKNVEKYREAAKLEINVLKKLAEKDPKNSLCVKMLDWFDYHGHMCIAFEMLGLSVFDFLKDNSYHPYPLEQVRHIAYQMCHAVKFLHENQLTHTDLKPENILFCSSDYDISFDNRRKKGFRRVKNSEVRLIDFGSATFDYEHHSTIVSTRHYRAPEVILELGWAQPCDVWSLGCIMFELYLGITLFQTHDNREHLAMMERILGPIPSRMARKTKSKYFYHGKLDWDERSSAGRYVRDNCHPLMRYMKTDDEDTRQLFDLIRKMLEYEAPQRITLTESLSHPFFDKIPAYMRLRGYTDGGDGKSKNNNMSPTRERNHSLSR</sequence>
<feature type="region of interest" description="Disordered" evidence="8">
    <location>
        <begin position="1"/>
        <end position="22"/>
    </location>
</feature>
<dbReference type="PANTHER" id="PTHR45646:SF11">
    <property type="entry name" value="SERINE_THREONINE-PROTEIN KINASE DOA"/>
    <property type="match status" value="1"/>
</dbReference>
<feature type="compositionally biased region" description="Basic and acidic residues" evidence="8">
    <location>
        <begin position="627"/>
        <end position="639"/>
    </location>
</feature>
<dbReference type="PANTHER" id="PTHR45646">
    <property type="entry name" value="SERINE/THREONINE-PROTEIN KINASE DOA-RELATED"/>
    <property type="match status" value="1"/>
</dbReference>
<dbReference type="InterPro" id="IPR017441">
    <property type="entry name" value="Protein_kinase_ATP_BS"/>
</dbReference>
<evidence type="ECO:0000256" key="8">
    <source>
        <dbReference type="SAM" id="MobiDB-lite"/>
    </source>
</evidence>
<feature type="compositionally biased region" description="Polar residues" evidence="8">
    <location>
        <begin position="255"/>
        <end position="277"/>
    </location>
</feature>
<feature type="transmembrane region" description="Helical" evidence="9">
    <location>
        <begin position="172"/>
        <end position="193"/>
    </location>
</feature>
<feature type="domain" description="Protein kinase" evidence="10">
    <location>
        <begin position="1031"/>
        <end position="1344"/>
    </location>
</feature>
<evidence type="ECO:0000256" key="7">
    <source>
        <dbReference type="PROSITE-ProRule" id="PRU10141"/>
    </source>
</evidence>
<gene>
    <name evidence="11" type="ORF">Fcan01_08429</name>
</gene>
<dbReference type="PROSITE" id="PS50011">
    <property type="entry name" value="PROTEIN_KINASE_DOM"/>
    <property type="match status" value="1"/>
</dbReference>
<dbReference type="CDD" id="cd14134">
    <property type="entry name" value="PKc_CLK"/>
    <property type="match status" value="1"/>
</dbReference>
<feature type="region of interest" description="Disordered" evidence="8">
    <location>
        <begin position="742"/>
        <end position="768"/>
    </location>
</feature>
<feature type="region of interest" description="Disordered" evidence="8">
    <location>
        <begin position="595"/>
        <end position="647"/>
    </location>
</feature>
<dbReference type="GO" id="GO:0005524">
    <property type="term" value="F:ATP binding"/>
    <property type="evidence" value="ECO:0007669"/>
    <property type="project" value="UniProtKB-UniRule"/>
</dbReference>
<evidence type="ECO:0000256" key="5">
    <source>
        <dbReference type="ARBA" id="ARBA00022840"/>
    </source>
</evidence>
<dbReference type="EMBL" id="LNIX01000003">
    <property type="protein sequence ID" value="OXA58132.1"/>
    <property type="molecule type" value="Genomic_DNA"/>
</dbReference>
<feature type="region of interest" description="Disordered" evidence="8">
    <location>
        <begin position="680"/>
        <end position="708"/>
    </location>
</feature>
<feature type="compositionally biased region" description="Polar residues" evidence="8">
    <location>
        <begin position="72"/>
        <end position="88"/>
    </location>
</feature>
<feature type="compositionally biased region" description="Basic and acidic residues" evidence="8">
    <location>
        <begin position="1372"/>
        <end position="1381"/>
    </location>
</feature>
<dbReference type="OrthoDB" id="283111at2759"/>
<feature type="binding site" evidence="7">
    <location>
        <position position="1060"/>
    </location>
    <ligand>
        <name>ATP</name>
        <dbReference type="ChEBI" id="CHEBI:30616"/>
    </ligand>
</feature>
<feature type="compositionally biased region" description="Polar residues" evidence="8">
    <location>
        <begin position="401"/>
        <end position="433"/>
    </location>
</feature>
<proteinExistence type="inferred from homology"/>
<organism evidence="11 12">
    <name type="scientific">Folsomia candida</name>
    <name type="common">Springtail</name>
    <dbReference type="NCBI Taxonomy" id="158441"/>
    <lineage>
        <taxon>Eukaryota</taxon>
        <taxon>Metazoa</taxon>
        <taxon>Ecdysozoa</taxon>
        <taxon>Arthropoda</taxon>
        <taxon>Hexapoda</taxon>
        <taxon>Collembola</taxon>
        <taxon>Entomobryomorpha</taxon>
        <taxon>Isotomoidea</taxon>
        <taxon>Isotomidae</taxon>
        <taxon>Proisotominae</taxon>
        <taxon>Folsomia</taxon>
    </lineage>
</organism>
<dbReference type="InterPro" id="IPR008271">
    <property type="entry name" value="Ser/Thr_kinase_AS"/>
</dbReference>
<evidence type="ECO:0000256" key="2">
    <source>
        <dbReference type="ARBA" id="ARBA00022679"/>
    </source>
</evidence>
<dbReference type="Gene3D" id="3.30.200.20">
    <property type="entry name" value="Phosphorylase Kinase, domain 1"/>
    <property type="match status" value="1"/>
</dbReference>
<evidence type="ECO:0000256" key="6">
    <source>
        <dbReference type="ARBA" id="ARBA00037966"/>
    </source>
</evidence>